<organism evidence="2 3">
    <name type="scientific">Neisseria shayeganii 871</name>
    <dbReference type="NCBI Taxonomy" id="1032488"/>
    <lineage>
        <taxon>Bacteria</taxon>
        <taxon>Pseudomonadati</taxon>
        <taxon>Pseudomonadota</taxon>
        <taxon>Betaproteobacteria</taxon>
        <taxon>Neisseriales</taxon>
        <taxon>Neisseriaceae</taxon>
        <taxon>Neisseria</taxon>
    </lineage>
</organism>
<proteinExistence type="predicted"/>
<feature type="compositionally biased region" description="Basic and acidic residues" evidence="1">
    <location>
        <begin position="11"/>
        <end position="23"/>
    </location>
</feature>
<evidence type="ECO:0000256" key="1">
    <source>
        <dbReference type="SAM" id="MobiDB-lite"/>
    </source>
</evidence>
<dbReference type="Proteomes" id="UP000003019">
    <property type="component" value="Unassembled WGS sequence"/>
</dbReference>
<feature type="region of interest" description="Disordered" evidence="1">
    <location>
        <begin position="9"/>
        <end position="34"/>
    </location>
</feature>
<evidence type="ECO:0000313" key="3">
    <source>
        <dbReference type="Proteomes" id="UP000003019"/>
    </source>
</evidence>
<name>G4CJL2_9NEIS</name>
<comment type="caution">
    <text evidence="2">The sequence shown here is derived from an EMBL/GenBank/DDBJ whole genome shotgun (WGS) entry which is preliminary data.</text>
</comment>
<keyword evidence="3" id="KW-1185">Reference proteome</keyword>
<reference evidence="2 3" key="1">
    <citation type="submission" date="2011-05" db="EMBL/GenBank/DDBJ databases">
        <authorList>
            <person name="Muzny D."/>
            <person name="Qin X."/>
            <person name="Deng J."/>
            <person name="Jiang H."/>
            <person name="Liu Y."/>
            <person name="Qu J."/>
            <person name="Song X.-Z."/>
            <person name="Zhang L."/>
            <person name="Thornton R."/>
            <person name="Coyle M."/>
            <person name="Francisco L."/>
            <person name="Jackson L."/>
            <person name="Javaid M."/>
            <person name="Korchina V."/>
            <person name="Kovar C."/>
            <person name="Mata R."/>
            <person name="Mathew T."/>
            <person name="Ngo R."/>
            <person name="Nguyen L."/>
            <person name="Nguyen N."/>
            <person name="Okwuonu G."/>
            <person name="Ongeri F."/>
            <person name="Pham C."/>
            <person name="Simmons D."/>
            <person name="Wilczek-Boney K."/>
            <person name="Hale W."/>
            <person name="Jakkamsetti A."/>
            <person name="Pham P."/>
            <person name="Ruth R."/>
            <person name="San Lucas F."/>
            <person name="Warren J."/>
            <person name="Zhang J."/>
            <person name="Zhao Z."/>
            <person name="Zhou C."/>
            <person name="Zhu D."/>
            <person name="Lee S."/>
            <person name="Bess C."/>
            <person name="Blankenburg K."/>
            <person name="Forbes L."/>
            <person name="Fu Q."/>
            <person name="Gubbala S."/>
            <person name="Hirani K."/>
            <person name="Jayaseelan J.C."/>
            <person name="Lara F."/>
            <person name="Munidasa M."/>
            <person name="Palculict T."/>
            <person name="Patil S."/>
            <person name="Pu L.-L."/>
            <person name="Saada N."/>
            <person name="Tang L."/>
            <person name="Weissenberger G."/>
            <person name="Zhu Y."/>
            <person name="Hemphill L."/>
            <person name="Shang Y."/>
            <person name="Youmans B."/>
            <person name="Ayvaz T."/>
            <person name="Ross M."/>
            <person name="Santibanez J."/>
            <person name="Aqrawi P."/>
            <person name="Gross S."/>
            <person name="Joshi V."/>
            <person name="Fowler G."/>
            <person name="Nazareth L."/>
            <person name="Reid J."/>
            <person name="Worley K."/>
            <person name="Petrosino J."/>
            <person name="Highlander S."/>
            <person name="Gibbs R."/>
        </authorList>
    </citation>
    <scope>NUCLEOTIDE SEQUENCE [LARGE SCALE GENOMIC DNA]</scope>
    <source>
        <strain evidence="2 3">871</strain>
    </source>
</reference>
<sequence length="79" mass="8569">MINHCCRSLKRGMDGHGDGEQVPKHTAPRRPIKTGRDCTAEHVFAPQLLSAPYAGAHRSFRRSAAGLVTRFGAAKNQAT</sequence>
<accession>G4CJL2</accession>
<dbReference type="EMBL" id="AGAY01000061">
    <property type="protein sequence ID" value="EGY52063.1"/>
    <property type="molecule type" value="Genomic_DNA"/>
</dbReference>
<dbReference type="STRING" id="1032488.HMPREF9371_1802"/>
<dbReference type="AlphaFoldDB" id="G4CJL2"/>
<evidence type="ECO:0000313" key="2">
    <source>
        <dbReference type="EMBL" id="EGY52063.1"/>
    </source>
</evidence>
<dbReference type="PATRIC" id="fig|1032488.3.peg.1709"/>
<gene>
    <name evidence="2" type="ORF">HMPREF9371_1802</name>
</gene>
<dbReference type="HOGENOM" id="CLU_2602392_0_0_4"/>
<protein>
    <submittedName>
        <fullName evidence="2">Uncharacterized protein</fullName>
    </submittedName>
</protein>